<dbReference type="EMBL" id="JAGGLJ010000021">
    <property type="protein sequence ID" value="MBP2026098.1"/>
    <property type="molecule type" value="Genomic_DNA"/>
</dbReference>
<keyword evidence="2" id="KW-1185">Reference proteome</keyword>
<organism evidence="1 2">
    <name type="scientific">Peptoniphilus stercorisuis</name>
    <dbReference type="NCBI Taxonomy" id="1436965"/>
    <lineage>
        <taxon>Bacteria</taxon>
        <taxon>Bacillati</taxon>
        <taxon>Bacillota</taxon>
        <taxon>Tissierellia</taxon>
        <taxon>Tissierellales</taxon>
        <taxon>Peptoniphilaceae</taxon>
        <taxon>Peptoniphilus</taxon>
    </lineage>
</organism>
<proteinExistence type="predicted"/>
<accession>A0ABS4KEB4</accession>
<sequence length="42" mass="4969">MNMINVQKRASLIIIPLEYTLNKKYNILNLENFGGVIFLWEN</sequence>
<feature type="non-terminal residue" evidence="1">
    <location>
        <position position="42"/>
    </location>
</feature>
<reference evidence="1 2" key="1">
    <citation type="submission" date="2021-03" db="EMBL/GenBank/DDBJ databases">
        <title>Genomic Encyclopedia of Type Strains, Phase IV (KMG-IV): sequencing the most valuable type-strain genomes for metagenomic binning, comparative biology and taxonomic classification.</title>
        <authorList>
            <person name="Goeker M."/>
        </authorList>
    </citation>
    <scope>NUCLEOTIDE SEQUENCE [LARGE SCALE GENOMIC DNA]</scope>
    <source>
        <strain evidence="1 2">DSM 27563</strain>
    </source>
</reference>
<gene>
    <name evidence="1" type="ORF">J2Z71_001656</name>
</gene>
<comment type="caution">
    <text evidence="1">The sequence shown here is derived from an EMBL/GenBank/DDBJ whole genome shotgun (WGS) entry which is preliminary data.</text>
</comment>
<dbReference type="Proteomes" id="UP001519306">
    <property type="component" value="Unassembled WGS sequence"/>
</dbReference>
<name>A0ABS4KEB4_9FIRM</name>
<evidence type="ECO:0000313" key="1">
    <source>
        <dbReference type="EMBL" id="MBP2026098.1"/>
    </source>
</evidence>
<evidence type="ECO:0000313" key="2">
    <source>
        <dbReference type="Proteomes" id="UP001519306"/>
    </source>
</evidence>
<protein>
    <submittedName>
        <fullName evidence="1">Uncharacterized protein</fullName>
    </submittedName>
</protein>